<dbReference type="AlphaFoldDB" id="A0A024SGI0"/>
<gene>
    <name evidence="1" type="ORF">M419DRAFT_118003</name>
</gene>
<evidence type="ECO:0000313" key="2">
    <source>
        <dbReference type="Proteomes" id="UP000024376"/>
    </source>
</evidence>
<dbReference type="EMBL" id="KI911141">
    <property type="protein sequence ID" value="ETS04670.1"/>
    <property type="molecule type" value="Genomic_DNA"/>
</dbReference>
<reference evidence="2" key="1">
    <citation type="journal article" date="2013" name="Ind. Biotechnol.">
        <title>Comparative genomics analysis of Trichoderma reesei strains.</title>
        <authorList>
            <person name="Koike H."/>
            <person name="Aerts A."/>
            <person name="LaButti K."/>
            <person name="Grigoriev I.V."/>
            <person name="Baker S.E."/>
        </authorList>
    </citation>
    <scope>NUCLEOTIDE SEQUENCE [LARGE SCALE GENOMIC DNA]</scope>
    <source>
        <strain evidence="2">ATCC 56765 / BCRC 32924 / NRRL 11460 / Rut C-30</strain>
    </source>
</reference>
<evidence type="ECO:0000313" key="1">
    <source>
        <dbReference type="EMBL" id="ETS04670.1"/>
    </source>
</evidence>
<organism evidence="1 2">
    <name type="scientific">Hypocrea jecorina (strain ATCC 56765 / BCRC 32924 / NRRL 11460 / Rut C-30)</name>
    <name type="common">Trichoderma reesei</name>
    <dbReference type="NCBI Taxonomy" id="1344414"/>
    <lineage>
        <taxon>Eukaryota</taxon>
        <taxon>Fungi</taxon>
        <taxon>Dikarya</taxon>
        <taxon>Ascomycota</taxon>
        <taxon>Pezizomycotina</taxon>
        <taxon>Sordariomycetes</taxon>
        <taxon>Hypocreomycetidae</taxon>
        <taxon>Hypocreales</taxon>
        <taxon>Hypocreaceae</taxon>
        <taxon>Trichoderma</taxon>
    </lineage>
</organism>
<dbReference type="HOGENOM" id="CLU_2905780_0_0_1"/>
<name>A0A024SGI0_HYPJR</name>
<sequence>MKRVAKAHRKPSQRSVNQRWTFTAPLVYKQCFQLLKERNNSDIYETAEVIVDKLENILQIRQ</sequence>
<proteinExistence type="predicted"/>
<protein>
    <submittedName>
        <fullName evidence="1">Uncharacterized protein</fullName>
    </submittedName>
</protein>
<accession>A0A024SGI0</accession>
<dbReference type="KEGG" id="trr:M419DRAFT_118003"/>
<dbReference type="Proteomes" id="UP000024376">
    <property type="component" value="Unassembled WGS sequence"/>
</dbReference>